<keyword evidence="3" id="KW-1185">Reference proteome</keyword>
<dbReference type="InterPro" id="IPR024983">
    <property type="entry name" value="CHAT_dom"/>
</dbReference>
<dbReference type="Pfam" id="PF13374">
    <property type="entry name" value="TPR_10"/>
    <property type="match status" value="2"/>
</dbReference>
<dbReference type="Proteomes" id="UP000298030">
    <property type="component" value="Unassembled WGS sequence"/>
</dbReference>
<evidence type="ECO:0000313" key="2">
    <source>
        <dbReference type="EMBL" id="TEB26422.1"/>
    </source>
</evidence>
<evidence type="ECO:0000259" key="1">
    <source>
        <dbReference type="Pfam" id="PF12770"/>
    </source>
</evidence>
<protein>
    <recommendedName>
        <fullName evidence="1">CHAT domain-containing protein</fullName>
    </recommendedName>
</protein>
<accession>A0A4Y7SX54</accession>
<organism evidence="2 3">
    <name type="scientific">Coprinellus micaceus</name>
    <name type="common">Glistening ink-cap mushroom</name>
    <name type="synonym">Coprinus micaceus</name>
    <dbReference type="NCBI Taxonomy" id="71717"/>
    <lineage>
        <taxon>Eukaryota</taxon>
        <taxon>Fungi</taxon>
        <taxon>Dikarya</taxon>
        <taxon>Basidiomycota</taxon>
        <taxon>Agaricomycotina</taxon>
        <taxon>Agaricomycetes</taxon>
        <taxon>Agaricomycetidae</taxon>
        <taxon>Agaricales</taxon>
        <taxon>Agaricineae</taxon>
        <taxon>Psathyrellaceae</taxon>
        <taxon>Coprinellus</taxon>
    </lineage>
</organism>
<dbReference type="SUPFAM" id="SSF48452">
    <property type="entry name" value="TPR-like"/>
    <property type="match status" value="2"/>
</dbReference>
<evidence type="ECO:0000313" key="3">
    <source>
        <dbReference type="Proteomes" id="UP000298030"/>
    </source>
</evidence>
<dbReference type="AlphaFoldDB" id="A0A4Y7SX54"/>
<dbReference type="PANTHER" id="PTHR19959:SF119">
    <property type="entry name" value="FUNGAL LIPASE-LIKE DOMAIN-CONTAINING PROTEIN"/>
    <property type="match status" value="1"/>
</dbReference>
<dbReference type="Pfam" id="PF12770">
    <property type="entry name" value="CHAT"/>
    <property type="match status" value="1"/>
</dbReference>
<comment type="caution">
    <text evidence="2">The sequence shown here is derived from an EMBL/GenBank/DDBJ whole genome shotgun (WGS) entry which is preliminary data.</text>
</comment>
<dbReference type="PANTHER" id="PTHR19959">
    <property type="entry name" value="KINESIN LIGHT CHAIN"/>
    <property type="match status" value="1"/>
</dbReference>
<dbReference type="InterPro" id="IPR011990">
    <property type="entry name" value="TPR-like_helical_dom_sf"/>
</dbReference>
<dbReference type="STRING" id="71717.A0A4Y7SX54"/>
<dbReference type="EMBL" id="QPFP01000048">
    <property type="protein sequence ID" value="TEB26422.1"/>
    <property type="molecule type" value="Genomic_DNA"/>
</dbReference>
<dbReference type="OrthoDB" id="9991317at2759"/>
<reference evidence="2 3" key="1">
    <citation type="journal article" date="2019" name="Nat. Ecol. Evol.">
        <title>Megaphylogeny resolves global patterns of mushroom evolution.</title>
        <authorList>
            <person name="Varga T."/>
            <person name="Krizsan K."/>
            <person name="Foldi C."/>
            <person name="Dima B."/>
            <person name="Sanchez-Garcia M."/>
            <person name="Sanchez-Ramirez S."/>
            <person name="Szollosi G.J."/>
            <person name="Szarkandi J.G."/>
            <person name="Papp V."/>
            <person name="Albert L."/>
            <person name="Andreopoulos W."/>
            <person name="Angelini C."/>
            <person name="Antonin V."/>
            <person name="Barry K.W."/>
            <person name="Bougher N.L."/>
            <person name="Buchanan P."/>
            <person name="Buyck B."/>
            <person name="Bense V."/>
            <person name="Catcheside P."/>
            <person name="Chovatia M."/>
            <person name="Cooper J."/>
            <person name="Damon W."/>
            <person name="Desjardin D."/>
            <person name="Finy P."/>
            <person name="Geml J."/>
            <person name="Haridas S."/>
            <person name="Hughes K."/>
            <person name="Justo A."/>
            <person name="Karasinski D."/>
            <person name="Kautmanova I."/>
            <person name="Kiss B."/>
            <person name="Kocsube S."/>
            <person name="Kotiranta H."/>
            <person name="LaButti K.M."/>
            <person name="Lechner B.E."/>
            <person name="Liimatainen K."/>
            <person name="Lipzen A."/>
            <person name="Lukacs Z."/>
            <person name="Mihaltcheva S."/>
            <person name="Morgado L.N."/>
            <person name="Niskanen T."/>
            <person name="Noordeloos M.E."/>
            <person name="Ohm R.A."/>
            <person name="Ortiz-Santana B."/>
            <person name="Ovrebo C."/>
            <person name="Racz N."/>
            <person name="Riley R."/>
            <person name="Savchenko A."/>
            <person name="Shiryaev A."/>
            <person name="Soop K."/>
            <person name="Spirin V."/>
            <person name="Szebenyi C."/>
            <person name="Tomsovsky M."/>
            <person name="Tulloss R.E."/>
            <person name="Uehling J."/>
            <person name="Grigoriev I.V."/>
            <person name="Vagvolgyi C."/>
            <person name="Papp T."/>
            <person name="Martin F.M."/>
            <person name="Miettinen O."/>
            <person name="Hibbett D.S."/>
            <person name="Nagy L.G."/>
        </authorList>
    </citation>
    <scope>NUCLEOTIDE SEQUENCE [LARGE SCALE GENOMIC DNA]</scope>
    <source>
        <strain evidence="2 3">FP101781</strain>
    </source>
</reference>
<proteinExistence type="predicted"/>
<sequence length="1262" mass="137812">MDQACLALPASTLQLHTENSMVSVPDSLNFNGSTGGTHNTSTTANFTQHLAINTLSSSSSAASPQQLTLPAHPLYPATEKYTSYFISGVSGGALSMTAASLVSAPDSDNTLKCADNDAQVQDVSHLDDLGNSLESEFDRSGDVSDISKAIATRRRAVELTPDGHRDLPTRLTNLGTAFRLRFNRTGGLSDIAEAIALQKRAIELAPAGPHDLPRRLSNLGLSLQSRFRRVGELSDIVEAVALQKRAIKLATAGDPDLPGWLSNLGMFLWSRFNQMGELSDIAEAISVQRRAMELAPAGHPDLPRWLNNLGLSLWSHFERTGELSDIAEAISVQQRAVELAPAGHPDLPRCLNNLGLSLRSRFERTGELSDVAEAISVQQRAVELAPAGHPSVPRWLNNLGLSLWSRFERTGELSDIAEAISVQQRAVELALAGHPSVPRWLNNLGLSLRSRFERTGELSDIEEAISVQQKAVELALAGHPSVPRWLNNLGLSLWSRFERTGELSDIAEAISVQRRAVELAPAGHPNLPLWLNNLGLSLQSHFESTGELPNIIEAISVQQRAVELAPAGHPNLPLWLSRLGISLRSRFEQTGELSDIAKAVSMQQRAVELAPAGHPDLPRWLSNLGLSFWSRFERLGALPDLSTAIEAQQRAIMLTPKGHASLPDQLVNLALQLLTRYTSSNMPEDLQTSLAHYQSAAVTSSSGMPRIRPDAAIRWARLLNMHCPSVPEIPFAFDTAIRLLSLKAGLERTLQGRYSQLQNGSGIVLEGAAAACRFGEPHKAVEWLEQGRCLVWSQINHLRMPLDGLQAHDRGLAQGLMEVSKKLERAASTRKPMDSSMDMAGKISAEKEARLHSALAKERDDILSIVRLIPGFESFLQPPALSALLQHLPESGSVVFINVHESRCDAIALLAGREGPLHIPLSTFSLHKANAYRDAIRLRSKRVRMREENFAKEGELTERGVTQRKLGIWADVAKPILKMLGYAKMDVSSESDAVPPRIWWCPTGPMSFLPIHAAGIYGDEESESILDYAVSSYTPTIAALTDRVKNTRLIHSTVSGLFLTSQPKAPDACEIPGTVMEVSDIHDKAVSCGVRAVRVVGDELSVQGCLEHMKDFSSVHLACHASQNADDPLKSRFLLHKGEVNLETIIQMDLKDADLAFLSACQTGTGEENLSDEAVHLAAGMLAAGYRRVVATMWSIKDDHAPSVAKDFYEYLWRSRAEDSGSGFDGSVSAHALHHAVQQLRHRLDNSEASLLTWAPYVHFGY</sequence>
<name>A0A4Y7SX54_COPMI</name>
<feature type="domain" description="CHAT" evidence="1">
    <location>
        <begin position="991"/>
        <end position="1261"/>
    </location>
</feature>
<gene>
    <name evidence="2" type="ORF">FA13DRAFT_1713247</name>
</gene>
<dbReference type="Gene3D" id="1.25.40.10">
    <property type="entry name" value="Tetratricopeptide repeat domain"/>
    <property type="match status" value="4"/>
</dbReference>